<evidence type="ECO:0000313" key="2">
    <source>
        <dbReference type="EMBL" id="XBY45362.1"/>
    </source>
</evidence>
<keyword evidence="1" id="KW-0732">Signal</keyword>
<reference evidence="2" key="1">
    <citation type="submission" date="2024-06" db="EMBL/GenBank/DDBJ databases">
        <title>Methylostella associata gen. nov., sp. nov., a novel Ancalomicrobiaceae-affiliated facultatively methylotrophic bacteria that feed on methanotrophs of the genus Methylococcus.</title>
        <authorList>
            <person name="Saltykova V."/>
            <person name="Danilova O.V."/>
            <person name="Oshkin I.Y."/>
            <person name="Belova S.E."/>
            <person name="Pimenov N.V."/>
            <person name="Dedysh S.N."/>
        </authorList>
    </citation>
    <scope>NUCLEOTIDE SEQUENCE</scope>
    <source>
        <strain evidence="2">S20</strain>
    </source>
</reference>
<name>A0AAU7XBD9_9HYPH</name>
<organism evidence="2">
    <name type="scientific">Methyloraptor flagellatus</name>
    <dbReference type="NCBI Taxonomy" id="3162530"/>
    <lineage>
        <taxon>Bacteria</taxon>
        <taxon>Pseudomonadati</taxon>
        <taxon>Pseudomonadota</taxon>
        <taxon>Alphaproteobacteria</taxon>
        <taxon>Hyphomicrobiales</taxon>
        <taxon>Ancalomicrobiaceae</taxon>
        <taxon>Methyloraptor</taxon>
    </lineage>
</organism>
<proteinExistence type="predicted"/>
<dbReference type="EMBL" id="CP158568">
    <property type="protein sequence ID" value="XBY45362.1"/>
    <property type="molecule type" value="Genomic_DNA"/>
</dbReference>
<sequence length="172" mass="17071">MHGTARIAGAALAATLGLGLGAGSARADRNTDFLARLNGSWTGSGQVRSAPGAAPGATRCRLTGSGSGNSVTISGACDGAAKNAQIVVDLRWSAPTGQVLGTFQGGGETGTARLAGKISGRTLTMQVTSQNGGTGHMVLTFAGDRSASLKVTGRDRDAGGTVTWVDVRLSKG</sequence>
<feature type="signal peptide" evidence="1">
    <location>
        <begin position="1"/>
        <end position="27"/>
    </location>
</feature>
<feature type="chain" id="PRO_5043750562" description="DUF1579 domain-containing protein" evidence="1">
    <location>
        <begin position="28"/>
        <end position="172"/>
    </location>
</feature>
<evidence type="ECO:0008006" key="3">
    <source>
        <dbReference type="Google" id="ProtNLM"/>
    </source>
</evidence>
<accession>A0AAU7XBD9</accession>
<protein>
    <recommendedName>
        <fullName evidence="3">DUF1579 domain-containing protein</fullName>
    </recommendedName>
</protein>
<evidence type="ECO:0000256" key="1">
    <source>
        <dbReference type="SAM" id="SignalP"/>
    </source>
</evidence>
<dbReference type="RefSeq" id="WP_407050455.1">
    <property type="nucleotide sequence ID" value="NZ_CP158568.1"/>
</dbReference>
<dbReference type="AlphaFoldDB" id="A0AAU7XBD9"/>
<dbReference type="KEGG" id="mflg:ABS361_03500"/>
<gene>
    <name evidence="2" type="ORF">ABS361_03500</name>
</gene>